<dbReference type="SUPFAM" id="SSF56349">
    <property type="entry name" value="DNA breaking-rejoining enzymes"/>
    <property type="match status" value="1"/>
</dbReference>
<accession>A0A4Y4DUS3</accession>
<evidence type="ECO:0000256" key="2">
    <source>
        <dbReference type="SAM" id="MobiDB-lite"/>
    </source>
</evidence>
<proteinExistence type="predicted"/>
<sequence length="256" mass="27150">MCQAARFAPVTTDATVPPENGSDEAAARPAASPSRYPRPTVSLDEAEWVWRTLATEAMVESAKPETVRLAVIAGLTRATGARYGDLLRCTADAIDLGPATARAGEGRVVLTHGKHRTVREHVLSASVVVVLRRWMAVREVLAADLEGSVPRALLLTVHHTHDNGVTVSSGLPITKQGLVLSWRRFVHRTNARYGAVRAPLPTRFEQVRRAWVEASAPVGSGIVAGPGLGDDAGRDALLAAELLEQGDVEAGGGVEP</sequence>
<feature type="region of interest" description="Disordered" evidence="2">
    <location>
        <begin position="1"/>
        <end position="39"/>
    </location>
</feature>
<gene>
    <name evidence="3" type="ORF">CCE02nite_07350</name>
</gene>
<dbReference type="InterPro" id="IPR013762">
    <property type="entry name" value="Integrase-like_cat_sf"/>
</dbReference>
<dbReference type="GO" id="GO:0015074">
    <property type="term" value="P:DNA integration"/>
    <property type="evidence" value="ECO:0007669"/>
    <property type="project" value="InterPro"/>
</dbReference>
<dbReference type="Gene3D" id="1.10.443.10">
    <property type="entry name" value="Intergrase catalytic core"/>
    <property type="match status" value="1"/>
</dbReference>
<reference evidence="3 4" key="1">
    <citation type="submission" date="2019-06" db="EMBL/GenBank/DDBJ databases">
        <title>Whole genome shotgun sequence of Cellulosimicrobium cellulans NBRC 15516.</title>
        <authorList>
            <person name="Hosoyama A."/>
            <person name="Uohara A."/>
            <person name="Ohji S."/>
            <person name="Ichikawa N."/>
        </authorList>
    </citation>
    <scope>NUCLEOTIDE SEQUENCE [LARGE SCALE GENOMIC DNA]</scope>
    <source>
        <strain evidence="3 4">NBRC 15516</strain>
    </source>
</reference>
<dbReference type="GO" id="GO:0006310">
    <property type="term" value="P:DNA recombination"/>
    <property type="evidence" value="ECO:0007669"/>
    <property type="project" value="UniProtKB-KW"/>
</dbReference>
<name>A0A4Y4DUS3_CELCE</name>
<evidence type="ECO:0000313" key="3">
    <source>
        <dbReference type="EMBL" id="GED08736.1"/>
    </source>
</evidence>
<evidence type="ECO:0008006" key="5">
    <source>
        <dbReference type="Google" id="ProtNLM"/>
    </source>
</evidence>
<dbReference type="EMBL" id="BJNZ01000003">
    <property type="protein sequence ID" value="GED08736.1"/>
    <property type="molecule type" value="Genomic_DNA"/>
</dbReference>
<feature type="compositionally biased region" description="Low complexity" evidence="2">
    <location>
        <begin position="27"/>
        <end position="39"/>
    </location>
</feature>
<comment type="caution">
    <text evidence="3">The sequence shown here is derived from an EMBL/GenBank/DDBJ whole genome shotgun (WGS) entry which is preliminary data.</text>
</comment>
<dbReference type="Proteomes" id="UP000316659">
    <property type="component" value="Unassembled WGS sequence"/>
</dbReference>
<dbReference type="InterPro" id="IPR011010">
    <property type="entry name" value="DNA_brk_join_enz"/>
</dbReference>
<evidence type="ECO:0000256" key="1">
    <source>
        <dbReference type="ARBA" id="ARBA00023172"/>
    </source>
</evidence>
<evidence type="ECO:0000313" key="4">
    <source>
        <dbReference type="Proteomes" id="UP000316659"/>
    </source>
</evidence>
<dbReference type="AlphaFoldDB" id="A0A4Y4DUS3"/>
<dbReference type="GO" id="GO:0003677">
    <property type="term" value="F:DNA binding"/>
    <property type="evidence" value="ECO:0007669"/>
    <property type="project" value="InterPro"/>
</dbReference>
<keyword evidence="1" id="KW-0233">DNA recombination</keyword>
<protein>
    <recommendedName>
        <fullName evidence="5">Tyr recombinase domain-containing protein</fullName>
    </recommendedName>
</protein>
<organism evidence="3 4">
    <name type="scientific">Cellulosimicrobium cellulans</name>
    <name type="common">Arthrobacter luteus</name>
    <dbReference type="NCBI Taxonomy" id="1710"/>
    <lineage>
        <taxon>Bacteria</taxon>
        <taxon>Bacillati</taxon>
        <taxon>Actinomycetota</taxon>
        <taxon>Actinomycetes</taxon>
        <taxon>Micrococcales</taxon>
        <taxon>Promicromonosporaceae</taxon>
        <taxon>Cellulosimicrobium</taxon>
    </lineage>
</organism>